<evidence type="ECO:0000313" key="3">
    <source>
        <dbReference type="Proteomes" id="UP001168098"/>
    </source>
</evidence>
<dbReference type="AlphaFoldDB" id="A0AA38YKX5"/>
<evidence type="ECO:0000256" key="1">
    <source>
        <dbReference type="SAM" id="MobiDB-lite"/>
    </source>
</evidence>
<keyword evidence="3" id="KW-1185">Reference proteome</keyword>
<organism evidence="2 3">
    <name type="scientific">Vitis rotundifolia</name>
    <name type="common">Muscadine grape</name>
    <dbReference type="NCBI Taxonomy" id="103349"/>
    <lineage>
        <taxon>Eukaryota</taxon>
        <taxon>Viridiplantae</taxon>
        <taxon>Streptophyta</taxon>
        <taxon>Embryophyta</taxon>
        <taxon>Tracheophyta</taxon>
        <taxon>Spermatophyta</taxon>
        <taxon>Magnoliopsida</taxon>
        <taxon>eudicotyledons</taxon>
        <taxon>Gunneridae</taxon>
        <taxon>Pentapetalae</taxon>
        <taxon>rosids</taxon>
        <taxon>Vitales</taxon>
        <taxon>Vitaceae</taxon>
        <taxon>Viteae</taxon>
        <taxon>Vitis</taxon>
    </lineage>
</organism>
<feature type="region of interest" description="Disordered" evidence="1">
    <location>
        <begin position="1"/>
        <end position="109"/>
    </location>
</feature>
<proteinExistence type="predicted"/>
<reference evidence="2 3" key="1">
    <citation type="journal article" date="2023" name="BMC Biotechnol.">
        <title>Vitis rotundifolia cv Carlos genome sequencing.</title>
        <authorList>
            <person name="Huff M."/>
            <person name="Hulse-Kemp A."/>
            <person name="Scheffler B."/>
            <person name="Youngblood R."/>
            <person name="Simpson S."/>
            <person name="Babiker E."/>
            <person name="Staton M."/>
        </authorList>
    </citation>
    <scope>NUCLEOTIDE SEQUENCE [LARGE SCALE GENOMIC DNA]</scope>
    <source>
        <tissue evidence="2">Leaf</tissue>
    </source>
</reference>
<accession>A0AA38YKX5</accession>
<feature type="compositionally biased region" description="Acidic residues" evidence="1">
    <location>
        <begin position="62"/>
        <end position="73"/>
    </location>
</feature>
<dbReference type="EMBL" id="JARBHA010000019">
    <property type="protein sequence ID" value="KAJ9672320.1"/>
    <property type="molecule type" value="Genomic_DNA"/>
</dbReference>
<comment type="caution">
    <text evidence="2">The sequence shown here is derived from an EMBL/GenBank/DDBJ whole genome shotgun (WGS) entry which is preliminary data.</text>
</comment>
<sequence>MKIGRFGSRVGITNYQRSTHTFSASRSPCTHRDKLSRLNPSGGVEKGATTTTKIRGKKDGGEKDDEGDGDGVAEAEVGKVGGGRSGGERKGGLGMGCKGWEGGGYEDGR</sequence>
<protein>
    <submittedName>
        <fullName evidence="2">Uncharacterized protein</fullName>
    </submittedName>
</protein>
<name>A0AA38YKX5_VITRO</name>
<gene>
    <name evidence="2" type="ORF">PVL29_025795</name>
</gene>
<dbReference type="Proteomes" id="UP001168098">
    <property type="component" value="Unassembled WGS sequence"/>
</dbReference>
<feature type="compositionally biased region" description="Gly residues" evidence="1">
    <location>
        <begin position="92"/>
        <end position="109"/>
    </location>
</feature>
<feature type="compositionally biased region" description="Polar residues" evidence="1">
    <location>
        <begin position="11"/>
        <end position="28"/>
    </location>
</feature>
<evidence type="ECO:0000313" key="2">
    <source>
        <dbReference type="EMBL" id="KAJ9672320.1"/>
    </source>
</evidence>